<evidence type="ECO:0000313" key="9">
    <source>
        <dbReference type="Proteomes" id="UP000315167"/>
    </source>
</evidence>
<dbReference type="EMBL" id="VLKN01000006">
    <property type="protein sequence ID" value="TWI00931.1"/>
    <property type="molecule type" value="Genomic_DNA"/>
</dbReference>
<evidence type="ECO:0000256" key="4">
    <source>
        <dbReference type="ARBA" id="ARBA00022692"/>
    </source>
</evidence>
<keyword evidence="4 7" id="KW-0812">Transmembrane</keyword>
<keyword evidence="3" id="KW-1003">Cell membrane</keyword>
<dbReference type="PANTHER" id="PTHR30086:SF14">
    <property type="entry name" value="HOMOSERINE_HOMOSERINE LACTONE EFFLUX PROTEIN"/>
    <property type="match status" value="1"/>
</dbReference>
<dbReference type="AlphaFoldDB" id="A0A562KZV3"/>
<keyword evidence="9" id="KW-1185">Reference proteome</keyword>
<feature type="transmembrane region" description="Helical" evidence="7">
    <location>
        <begin position="190"/>
        <end position="207"/>
    </location>
</feature>
<comment type="caution">
    <text evidence="8">The sequence shown here is derived from an EMBL/GenBank/DDBJ whole genome shotgun (WGS) entry which is preliminary data.</text>
</comment>
<evidence type="ECO:0000313" key="8">
    <source>
        <dbReference type="EMBL" id="TWI00931.1"/>
    </source>
</evidence>
<keyword evidence="5 7" id="KW-1133">Transmembrane helix</keyword>
<comment type="subcellular location">
    <subcellularLocation>
        <location evidence="1">Cell membrane</location>
        <topology evidence="1">Multi-pass membrane protein</topology>
    </subcellularLocation>
</comment>
<dbReference type="Pfam" id="PF01810">
    <property type="entry name" value="LysE"/>
    <property type="match status" value="1"/>
</dbReference>
<dbReference type="PANTHER" id="PTHR30086">
    <property type="entry name" value="ARGININE EXPORTER PROTEIN ARGO"/>
    <property type="match status" value="1"/>
</dbReference>
<sequence length="210" mass="22523">MSPTSWLLFCSLALLTAFSPGPAVLLAVTNSAVLGARKALLSSAGNAIGIFMVAATAMLGLGALLKTSAWLFAVLKIAGAVYLVYLGIRQWRSRGMFDNIDPAGVRPQAPARLFLQGLLVATTNPKNILFFTALLPQFMTPGVSGFHQFFGLTLAFAACTMLSHLCYVTLARGMSRWFAHEVRARWFNRIAGTLLASLGVGILRMRANTA</sequence>
<keyword evidence="6 7" id="KW-0472">Membrane</keyword>
<dbReference type="RefSeq" id="WP_144900048.1">
    <property type="nucleotide sequence ID" value="NZ_VLKN01000006.1"/>
</dbReference>
<dbReference type="PIRSF" id="PIRSF006324">
    <property type="entry name" value="LeuE"/>
    <property type="match status" value="1"/>
</dbReference>
<feature type="transmembrane region" description="Helical" evidence="7">
    <location>
        <begin position="43"/>
        <end position="62"/>
    </location>
</feature>
<accession>A0A562KZV3</accession>
<dbReference type="GO" id="GO:0042970">
    <property type="term" value="F:homoserine transmembrane transporter activity"/>
    <property type="evidence" value="ECO:0007669"/>
    <property type="project" value="TreeGrafter"/>
</dbReference>
<feature type="transmembrane region" description="Helical" evidence="7">
    <location>
        <begin position="149"/>
        <end position="170"/>
    </location>
</feature>
<feature type="transmembrane region" description="Helical" evidence="7">
    <location>
        <begin position="69"/>
        <end position="88"/>
    </location>
</feature>
<evidence type="ECO:0000256" key="6">
    <source>
        <dbReference type="ARBA" id="ARBA00023136"/>
    </source>
</evidence>
<dbReference type="GO" id="GO:0005886">
    <property type="term" value="C:plasma membrane"/>
    <property type="evidence" value="ECO:0007669"/>
    <property type="project" value="UniProtKB-SubCell"/>
</dbReference>
<evidence type="ECO:0000256" key="5">
    <source>
        <dbReference type="ARBA" id="ARBA00022989"/>
    </source>
</evidence>
<dbReference type="OrthoDB" id="9804822at2"/>
<evidence type="ECO:0000256" key="3">
    <source>
        <dbReference type="ARBA" id="ARBA00022475"/>
    </source>
</evidence>
<evidence type="ECO:0000256" key="2">
    <source>
        <dbReference type="ARBA" id="ARBA00007928"/>
    </source>
</evidence>
<comment type="similarity">
    <text evidence="2">Belongs to the Rht family.</text>
</comment>
<dbReference type="InterPro" id="IPR001123">
    <property type="entry name" value="LeuE-type"/>
</dbReference>
<dbReference type="Proteomes" id="UP000315167">
    <property type="component" value="Unassembled WGS sequence"/>
</dbReference>
<proteinExistence type="inferred from homology"/>
<protein>
    <submittedName>
        <fullName evidence="8">Threonine/homoserine/homoserine lactone efflux protein</fullName>
    </submittedName>
</protein>
<reference evidence="8 9" key="1">
    <citation type="journal article" date="2015" name="Stand. Genomic Sci.">
        <title>Genomic Encyclopedia of Bacterial and Archaeal Type Strains, Phase III: the genomes of soil and plant-associated and newly described type strains.</title>
        <authorList>
            <person name="Whitman W.B."/>
            <person name="Woyke T."/>
            <person name="Klenk H.P."/>
            <person name="Zhou Y."/>
            <person name="Lilburn T.G."/>
            <person name="Beck B.J."/>
            <person name="De Vos P."/>
            <person name="Vandamme P."/>
            <person name="Eisen J.A."/>
            <person name="Garrity G."/>
            <person name="Hugenholtz P."/>
            <person name="Kyrpides N.C."/>
        </authorList>
    </citation>
    <scope>NUCLEOTIDE SEQUENCE [LARGE SCALE GENOMIC DNA]</scope>
    <source>
        <strain evidence="8 9">CGMCC 1.10821</strain>
    </source>
</reference>
<name>A0A562KZV3_9GAMM</name>
<evidence type="ECO:0000256" key="7">
    <source>
        <dbReference type="SAM" id="Phobius"/>
    </source>
</evidence>
<organism evidence="8 9">
    <name type="scientific">Luteimonas cucumeris</name>
    <dbReference type="NCBI Taxonomy" id="985012"/>
    <lineage>
        <taxon>Bacteria</taxon>
        <taxon>Pseudomonadati</taxon>
        <taxon>Pseudomonadota</taxon>
        <taxon>Gammaproteobacteria</taxon>
        <taxon>Lysobacterales</taxon>
        <taxon>Lysobacteraceae</taxon>
        <taxon>Luteimonas</taxon>
    </lineage>
</organism>
<gene>
    <name evidence="8" type="ORF">IP90_02553</name>
</gene>
<evidence type="ECO:0000256" key="1">
    <source>
        <dbReference type="ARBA" id="ARBA00004651"/>
    </source>
</evidence>